<keyword evidence="4" id="KW-1185">Reference proteome</keyword>
<dbReference type="InterPro" id="IPR046253">
    <property type="entry name" value="DUF6286"/>
</dbReference>
<keyword evidence="1" id="KW-0472">Membrane</keyword>
<dbReference type="RefSeq" id="WP_076701794.1">
    <property type="nucleotide sequence ID" value="NZ_MRDE01000016.1"/>
</dbReference>
<keyword evidence="1" id="KW-1133">Transmembrane helix</keyword>
<dbReference type="AlphaFoldDB" id="A0A1R1LJF5"/>
<dbReference type="Proteomes" id="UP000187085">
    <property type="component" value="Unassembled WGS sequence"/>
</dbReference>
<evidence type="ECO:0000313" key="3">
    <source>
        <dbReference type="EMBL" id="OMH27640.1"/>
    </source>
</evidence>
<organism evidence="3 4">
    <name type="scientific">Tersicoccus phoenicis</name>
    <dbReference type="NCBI Taxonomy" id="554083"/>
    <lineage>
        <taxon>Bacteria</taxon>
        <taxon>Bacillati</taxon>
        <taxon>Actinomycetota</taxon>
        <taxon>Actinomycetes</taxon>
        <taxon>Micrococcales</taxon>
        <taxon>Micrococcaceae</taxon>
        <taxon>Tersicoccus</taxon>
    </lineage>
</organism>
<name>A0A1R1LJF5_9MICC</name>
<sequence>MSSRTPALRRRPARVIPSVLVCLAILAPAGYLVWAIVVRLGQGRWPALIADGAPAVLGAPLSDPAVLTVAVVSIVVGIVLVLCAVVPGRHRVSALQVPIDVYDGENETVLTHRGLAHIVSARTSRLDGVDSANAAATDRRVRLTVDSPLTDTSEVADQARTAAESAVQSIPFTRTPAVTVRPGRNRR</sequence>
<gene>
    <name evidence="3" type="ORF">BKD30_03055</name>
</gene>
<dbReference type="STRING" id="554083.BKD30_03055"/>
<accession>A0A1R1LJF5</accession>
<reference evidence="3 4" key="1">
    <citation type="submission" date="2016-12" db="EMBL/GenBank/DDBJ databases">
        <title>Draft genome of Tersicoccus phoenicis 1P05MA.</title>
        <authorList>
            <person name="Nakajima Y."/>
            <person name="Yoshizawa S."/>
            <person name="Nakamura K."/>
            <person name="Ogura Y."/>
            <person name="Hayashi T."/>
            <person name="Kogure K."/>
        </authorList>
    </citation>
    <scope>NUCLEOTIDE SEQUENCE [LARGE SCALE GENOMIC DNA]</scope>
    <source>
        <strain evidence="3 4">1p05MA</strain>
    </source>
</reference>
<evidence type="ECO:0000313" key="4">
    <source>
        <dbReference type="Proteomes" id="UP000187085"/>
    </source>
</evidence>
<feature type="transmembrane region" description="Helical" evidence="1">
    <location>
        <begin position="65"/>
        <end position="86"/>
    </location>
</feature>
<evidence type="ECO:0000256" key="1">
    <source>
        <dbReference type="SAM" id="Phobius"/>
    </source>
</evidence>
<evidence type="ECO:0000259" key="2">
    <source>
        <dbReference type="Pfam" id="PF19803"/>
    </source>
</evidence>
<protein>
    <recommendedName>
        <fullName evidence="2">DUF6286 domain-containing protein</fullName>
    </recommendedName>
</protein>
<keyword evidence="1" id="KW-0812">Transmembrane</keyword>
<dbReference type="EMBL" id="MRDE01000016">
    <property type="protein sequence ID" value="OMH27640.1"/>
    <property type="molecule type" value="Genomic_DNA"/>
</dbReference>
<proteinExistence type="predicted"/>
<feature type="domain" description="DUF6286" evidence="2">
    <location>
        <begin position="75"/>
        <end position="181"/>
    </location>
</feature>
<dbReference type="Pfam" id="PF19803">
    <property type="entry name" value="DUF6286"/>
    <property type="match status" value="1"/>
</dbReference>
<comment type="caution">
    <text evidence="3">The sequence shown here is derived from an EMBL/GenBank/DDBJ whole genome shotgun (WGS) entry which is preliminary data.</text>
</comment>